<reference evidence="1 2" key="1">
    <citation type="journal article" date="2022" name="New Phytol.">
        <title>Ecological generalism drives hyperdiversity of secondary metabolite gene clusters in xylarialean endophytes.</title>
        <authorList>
            <person name="Franco M.E.E."/>
            <person name="Wisecaver J.H."/>
            <person name="Arnold A.E."/>
            <person name="Ju Y.M."/>
            <person name="Slot J.C."/>
            <person name="Ahrendt S."/>
            <person name="Moore L.P."/>
            <person name="Eastman K.E."/>
            <person name="Scott K."/>
            <person name="Konkel Z."/>
            <person name="Mondo S.J."/>
            <person name="Kuo A."/>
            <person name="Hayes R.D."/>
            <person name="Haridas S."/>
            <person name="Andreopoulos B."/>
            <person name="Riley R."/>
            <person name="LaButti K."/>
            <person name="Pangilinan J."/>
            <person name="Lipzen A."/>
            <person name="Amirebrahimi M."/>
            <person name="Yan J."/>
            <person name="Adam C."/>
            <person name="Keymanesh K."/>
            <person name="Ng V."/>
            <person name="Louie K."/>
            <person name="Northen T."/>
            <person name="Drula E."/>
            <person name="Henrissat B."/>
            <person name="Hsieh H.M."/>
            <person name="Youens-Clark K."/>
            <person name="Lutzoni F."/>
            <person name="Miadlikowska J."/>
            <person name="Eastwood D.C."/>
            <person name="Hamelin R.C."/>
            <person name="Grigoriev I.V."/>
            <person name="U'Ren J.M."/>
        </authorList>
    </citation>
    <scope>NUCLEOTIDE SEQUENCE [LARGE SCALE GENOMIC DNA]</scope>
    <source>
        <strain evidence="1 2">ER1909</strain>
    </source>
</reference>
<keyword evidence="2" id="KW-1185">Reference proteome</keyword>
<dbReference type="Proteomes" id="UP001497680">
    <property type="component" value="Unassembled WGS sequence"/>
</dbReference>
<dbReference type="EMBL" id="MU394294">
    <property type="protein sequence ID" value="KAI6089736.1"/>
    <property type="molecule type" value="Genomic_DNA"/>
</dbReference>
<proteinExistence type="predicted"/>
<evidence type="ECO:0000313" key="1">
    <source>
        <dbReference type="EMBL" id="KAI6089736.1"/>
    </source>
</evidence>
<protein>
    <submittedName>
        <fullName evidence="1">SnoaL-domain-containing protein</fullName>
    </submittedName>
</protein>
<organism evidence="1 2">
    <name type="scientific">Hypoxylon rubiginosum</name>
    <dbReference type="NCBI Taxonomy" id="110542"/>
    <lineage>
        <taxon>Eukaryota</taxon>
        <taxon>Fungi</taxon>
        <taxon>Dikarya</taxon>
        <taxon>Ascomycota</taxon>
        <taxon>Pezizomycotina</taxon>
        <taxon>Sordariomycetes</taxon>
        <taxon>Xylariomycetidae</taxon>
        <taxon>Xylariales</taxon>
        <taxon>Hypoxylaceae</taxon>
        <taxon>Hypoxylon</taxon>
    </lineage>
</organism>
<sequence length="300" mass="34228">MASASELVATIRAWAACVNEKRWDDLDRYMSPTYNQNGKDYTPESWAAHVREQVAPELGGDVRINEDSILVDEKTQCVALSMWFKFKPKKPFLGFEPTGRDVWLIEHGFVWFSEGKLSKALFVINSDHMRSQLSSPNGEQHIPDLISEYPVPKAEAPLSRAKLEETYRAYVETVNSRRTKTDYAKYVNQPEAALNNKALARRIVEDTLAAIPDLHVKIHHLIADEKSQRLAVWLEFRGTPVKDYAGLVADGQTVSFIEHATYQFVDGKIQRIWGVMDLDSARRQQRPSKEQQQQQLVLGL</sequence>
<comment type="caution">
    <text evidence="1">The sequence shown here is derived from an EMBL/GenBank/DDBJ whole genome shotgun (WGS) entry which is preliminary data.</text>
</comment>
<evidence type="ECO:0000313" key="2">
    <source>
        <dbReference type="Proteomes" id="UP001497680"/>
    </source>
</evidence>
<name>A0ACC0DB14_9PEZI</name>
<accession>A0ACC0DB14</accession>
<gene>
    <name evidence="1" type="ORF">F4821DRAFT_256739</name>
</gene>